<protein>
    <recommendedName>
        <fullName evidence="5">DUF4229 domain-containing protein</fullName>
    </recommendedName>
</protein>
<feature type="compositionally biased region" description="Low complexity" evidence="1">
    <location>
        <begin position="103"/>
        <end position="117"/>
    </location>
</feature>
<evidence type="ECO:0000313" key="4">
    <source>
        <dbReference type="Proteomes" id="UP001597304"/>
    </source>
</evidence>
<feature type="transmembrane region" description="Helical" evidence="2">
    <location>
        <begin position="30"/>
        <end position="57"/>
    </location>
</feature>
<feature type="region of interest" description="Disordered" evidence="1">
    <location>
        <begin position="87"/>
        <end position="141"/>
    </location>
</feature>
<accession>A0ABW4KRU3</accession>
<evidence type="ECO:0000313" key="3">
    <source>
        <dbReference type="EMBL" id="MFD1710774.1"/>
    </source>
</evidence>
<sequence length="141" mass="15234">MNDMPYRYLNPPAAAPGNVAERFFGRLMSLMVWALLATMGVVFALSLLVWLVVMVVISLMASVFTGRPAAVTVLWRRYRDLTSSLARQRWPQGDRRASTTPRADATSATGAATPASAVQDVGWREVGPRASDAPSASPSHS</sequence>
<keyword evidence="4" id="KW-1185">Reference proteome</keyword>
<comment type="caution">
    <text evidence="3">The sequence shown here is derived from an EMBL/GenBank/DDBJ whole genome shotgun (WGS) entry which is preliminary data.</text>
</comment>
<keyword evidence="2" id="KW-0812">Transmembrane</keyword>
<keyword evidence="2" id="KW-1133">Transmembrane helix</keyword>
<keyword evidence="2" id="KW-0472">Membrane</keyword>
<evidence type="ECO:0000256" key="1">
    <source>
        <dbReference type="SAM" id="MobiDB-lite"/>
    </source>
</evidence>
<dbReference type="EMBL" id="JBHUEJ010000019">
    <property type="protein sequence ID" value="MFD1710774.1"/>
    <property type="molecule type" value="Genomic_DNA"/>
</dbReference>
<proteinExistence type="predicted"/>
<organism evidence="3 4">
    <name type="scientific">Ottowia flava</name>
    <dbReference type="NCBI Taxonomy" id="2675430"/>
    <lineage>
        <taxon>Bacteria</taxon>
        <taxon>Pseudomonadati</taxon>
        <taxon>Pseudomonadota</taxon>
        <taxon>Betaproteobacteria</taxon>
        <taxon>Burkholderiales</taxon>
        <taxon>Comamonadaceae</taxon>
        <taxon>Ottowia</taxon>
    </lineage>
</organism>
<dbReference type="RefSeq" id="WP_147911695.1">
    <property type="nucleotide sequence ID" value="NZ_JBHUEJ010000019.1"/>
</dbReference>
<feature type="compositionally biased region" description="Low complexity" evidence="1">
    <location>
        <begin position="128"/>
        <end position="141"/>
    </location>
</feature>
<gene>
    <name evidence="3" type="ORF">ACFSF0_09170</name>
</gene>
<evidence type="ECO:0008006" key="5">
    <source>
        <dbReference type="Google" id="ProtNLM"/>
    </source>
</evidence>
<name>A0ABW4KRU3_9BURK</name>
<dbReference type="Proteomes" id="UP001597304">
    <property type="component" value="Unassembled WGS sequence"/>
</dbReference>
<reference evidence="4" key="1">
    <citation type="journal article" date="2019" name="Int. J. Syst. Evol. Microbiol.">
        <title>The Global Catalogue of Microorganisms (GCM) 10K type strain sequencing project: providing services to taxonomists for standard genome sequencing and annotation.</title>
        <authorList>
            <consortium name="The Broad Institute Genomics Platform"/>
            <consortium name="The Broad Institute Genome Sequencing Center for Infectious Disease"/>
            <person name="Wu L."/>
            <person name="Ma J."/>
        </authorList>
    </citation>
    <scope>NUCLEOTIDE SEQUENCE [LARGE SCALE GENOMIC DNA]</scope>
    <source>
        <strain evidence="4">LMG 29247</strain>
    </source>
</reference>
<evidence type="ECO:0000256" key="2">
    <source>
        <dbReference type="SAM" id="Phobius"/>
    </source>
</evidence>